<dbReference type="EMBL" id="ADWY01000765">
    <property type="protein sequence ID" value="EGH14464.1"/>
    <property type="molecule type" value="Genomic_DNA"/>
</dbReference>
<sequence length="56" mass="6114">MSAFAALRQALGLSQSQRLDNLPYTLRGKLAGGLFGTMRFNDSGTLDLRQAEGDPW</sequence>
<dbReference type="HOGENOM" id="CLU_3010935_0_0_6"/>
<gene>
    <name evidence="1" type="ORF">Pgy4_16479</name>
</gene>
<dbReference type="PATRIC" id="fig|875330.6.peg.2827"/>
<name>F3C6D1_PSESG</name>
<dbReference type="AlphaFoldDB" id="F3C6D1"/>
<keyword evidence="1" id="KW-0449">Lipoprotein</keyword>
<reference evidence="1 2" key="1">
    <citation type="journal article" date="2011" name="PLoS Pathog.">
        <title>Dynamic evolution of pathogenicity revealed by sequencing and comparative genomics of 19 Pseudomonas syringae isolates.</title>
        <authorList>
            <person name="Baltrus D.A."/>
            <person name="Nishimura M.T."/>
            <person name="Romanchuk A."/>
            <person name="Chang J.H."/>
            <person name="Mukhtar M.S."/>
            <person name="Cherkis K."/>
            <person name="Roach J."/>
            <person name="Grant S.R."/>
            <person name="Jones C.D."/>
            <person name="Dangl J.L."/>
        </authorList>
    </citation>
    <scope>NUCLEOTIDE SEQUENCE [LARGE SCALE GENOMIC DNA]</scope>
    <source>
        <strain evidence="2">race 4</strain>
    </source>
</reference>
<dbReference type="Proteomes" id="UP000005466">
    <property type="component" value="Unassembled WGS sequence"/>
</dbReference>
<protein>
    <submittedName>
        <fullName evidence="1">Putative lipoprotein</fullName>
    </submittedName>
</protein>
<evidence type="ECO:0000313" key="2">
    <source>
        <dbReference type="Proteomes" id="UP000005466"/>
    </source>
</evidence>
<accession>F3C6D1</accession>
<dbReference type="BioCyc" id="PSYR875330:G11XH-3387-MONOMER"/>
<comment type="caution">
    <text evidence="1">The sequence shown here is derived from an EMBL/GenBank/DDBJ whole genome shotgun (WGS) entry which is preliminary data.</text>
</comment>
<proteinExistence type="predicted"/>
<organism evidence="1 2">
    <name type="scientific">Pseudomonas savastanoi pv. glycinea str. race 4</name>
    <dbReference type="NCBI Taxonomy" id="875330"/>
    <lineage>
        <taxon>Bacteria</taxon>
        <taxon>Pseudomonadati</taxon>
        <taxon>Pseudomonadota</taxon>
        <taxon>Gammaproteobacteria</taxon>
        <taxon>Pseudomonadales</taxon>
        <taxon>Pseudomonadaceae</taxon>
        <taxon>Pseudomonas</taxon>
    </lineage>
</organism>
<evidence type="ECO:0000313" key="1">
    <source>
        <dbReference type="EMBL" id="EGH14464.1"/>
    </source>
</evidence>